<accession>A0ABD1YND4</accession>
<dbReference type="Proteomes" id="UP001605036">
    <property type="component" value="Unassembled WGS sequence"/>
</dbReference>
<proteinExistence type="predicted"/>
<evidence type="ECO:0000313" key="3">
    <source>
        <dbReference type="Proteomes" id="UP001605036"/>
    </source>
</evidence>
<gene>
    <name evidence="2" type="ORF">R1flu_015898</name>
</gene>
<dbReference type="AlphaFoldDB" id="A0ABD1YND4"/>
<sequence>MPDSPREVTAHSSFLSSNSSTENARRKLDVSAVVEGVSKSAGFTGHSRVLSKRGSRSLYRPFLLSLTALATIRAPESTYQLWSSKERAAIADSISSSVPVNSDCKRISDYASIRLRAHQAEPREYGGLLCG</sequence>
<feature type="region of interest" description="Disordered" evidence="1">
    <location>
        <begin position="1"/>
        <end position="26"/>
    </location>
</feature>
<reference evidence="2 3" key="1">
    <citation type="submission" date="2024-09" db="EMBL/GenBank/DDBJ databases">
        <title>Chromosome-scale assembly of Riccia fluitans.</title>
        <authorList>
            <person name="Paukszto L."/>
            <person name="Sawicki J."/>
            <person name="Karawczyk K."/>
            <person name="Piernik-Szablinska J."/>
            <person name="Szczecinska M."/>
            <person name="Mazdziarz M."/>
        </authorList>
    </citation>
    <scope>NUCLEOTIDE SEQUENCE [LARGE SCALE GENOMIC DNA]</scope>
    <source>
        <strain evidence="2">Rf_01</strain>
        <tissue evidence="2">Aerial parts of the thallus</tissue>
    </source>
</reference>
<evidence type="ECO:0000313" key="2">
    <source>
        <dbReference type="EMBL" id="KAL2631212.1"/>
    </source>
</evidence>
<evidence type="ECO:0000256" key="1">
    <source>
        <dbReference type="SAM" id="MobiDB-lite"/>
    </source>
</evidence>
<protein>
    <submittedName>
        <fullName evidence="2">Uncharacterized protein</fullName>
    </submittedName>
</protein>
<keyword evidence="3" id="KW-1185">Reference proteome</keyword>
<comment type="caution">
    <text evidence="2">The sequence shown here is derived from an EMBL/GenBank/DDBJ whole genome shotgun (WGS) entry which is preliminary data.</text>
</comment>
<dbReference type="EMBL" id="JBHFFA010000004">
    <property type="protein sequence ID" value="KAL2631212.1"/>
    <property type="molecule type" value="Genomic_DNA"/>
</dbReference>
<name>A0ABD1YND4_9MARC</name>
<organism evidence="2 3">
    <name type="scientific">Riccia fluitans</name>
    <dbReference type="NCBI Taxonomy" id="41844"/>
    <lineage>
        <taxon>Eukaryota</taxon>
        <taxon>Viridiplantae</taxon>
        <taxon>Streptophyta</taxon>
        <taxon>Embryophyta</taxon>
        <taxon>Marchantiophyta</taxon>
        <taxon>Marchantiopsida</taxon>
        <taxon>Marchantiidae</taxon>
        <taxon>Marchantiales</taxon>
        <taxon>Ricciaceae</taxon>
        <taxon>Riccia</taxon>
    </lineage>
</organism>